<reference evidence="2" key="1">
    <citation type="submission" date="2019-04" db="EMBL/GenBank/DDBJ databases">
        <title>An insight into the mialome of Ixodes scapularis.</title>
        <authorList>
            <person name="Ribeiro J.M."/>
            <person name="Mather T.N."/>
            <person name="Karim S."/>
        </authorList>
    </citation>
    <scope>NUCLEOTIDE SEQUENCE</scope>
</reference>
<accession>A0A4D5RW57</accession>
<evidence type="ECO:0000256" key="1">
    <source>
        <dbReference type="SAM" id="SignalP"/>
    </source>
</evidence>
<dbReference type="AlphaFoldDB" id="A0A4D5RW57"/>
<proteinExistence type="predicted"/>
<feature type="signal peptide" evidence="1">
    <location>
        <begin position="1"/>
        <end position="18"/>
    </location>
</feature>
<protein>
    <submittedName>
        <fullName evidence="2">Putative secreted protein</fullName>
    </submittedName>
</protein>
<organism evidence="2">
    <name type="scientific">Ixodes scapularis</name>
    <name type="common">Black-legged tick</name>
    <name type="synonym">Deer tick</name>
    <dbReference type="NCBI Taxonomy" id="6945"/>
    <lineage>
        <taxon>Eukaryota</taxon>
        <taxon>Metazoa</taxon>
        <taxon>Ecdysozoa</taxon>
        <taxon>Arthropoda</taxon>
        <taxon>Chelicerata</taxon>
        <taxon>Arachnida</taxon>
        <taxon>Acari</taxon>
        <taxon>Parasitiformes</taxon>
        <taxon>Ixodida</taxon>
        <taxon>Ixodoidea</taxon>
        <taxon>Ixodidae</taxon>
        <taxon>Ixodinae</taxon>
        <taxon>Ixodes</taxon>
    </lineage>
</organism>
<evidence type="ECO:0000313" key="2">
    <source>
        <dbReference type="EMBL" id="MOY41215.1"/>
    </source>
</evidence>
<feature type="chain" id="PRO_5020038778" evidence="1">
    <location>
        <begin position="19"/>
        <end position="73"/>
    </location>
</feature>
<keyword evidence="1" id="KW-0732">Signal</keyword>
<name>A0A4D5RW57_IXOSC</name>
<dbReference type="EMBL" id="GHJT01007244">
    <property type="protein sequence ID" value="MOY41215.1"/>
    <property type="molecule type" value="Transcribed_RNA"/>
</dbReference>
<sequence>MGLVTIGVMWIFTQRVVGQPFQSCDKSLAVDEQFSQCSTTTSLGSLTCTMRSSDTRPHIGTMIIQIETGRGGD</sequence>